<name>A0A2R8BKI9_9RHOB</name>
<dbReference type="EMBL" id="OMOQ01000002">
    <property type="protein sequence ID" value="SPH23922.1"/>
    <property type="molecule type" value="Genomic_DNA"/>
</dbReference>
<dbReference type="AlphaFoldDB" id="A0A2R8BKI9"/>
<proteinExistence type="predicted"/>
<organism evidence="3 4">
    <name type="scientific">Albidovulum aquaemixtae</name>
    <dbReference type="NCBI Taxonomy" id="1542388"/>
    <lineage>
        <taxon>Bacteria</taxon>
        <taxon>Pseudomonadati</taxon>
        <taxon>Pseudomonadota</taxon>
        <taxon>Alphaproteobacteria</taxon>
        <taxon>Rhodobacterales</taxon>
        <taxon>Paracoccaceae</taxon>
        <taxon>Albidovulum</taxon>
    </lineage>
</organism>
<dbReference type="OrthoDB" id="7364486at2"/>
<gene>
    <name evidence="3" type="ORF">DEA8626_02999</name>
</gene>
<protein>
    <recommendedName>
        <fullName evidence="2">YdbS-like PH domain-containing protein</fullName>
    </recommendedName>
</protein>
<evidence type="ECO:0000256" key="1">
    <source>
        <dbReference type="SAM" id="MobiDB-lite"/>
    </source>
</evidence>
<evidence type="ECO:0000313" key="3">
    <source>
        <dbReference type="EMBL" id="SPH23922.1"/>
    </source>
</evidence>
<dbReference type="RefSeq" id="WP_108853987.1">
    <property type="nucleotide sequence ID" value="NZ_OMOQ01000002.1"/>
</dbReference>
<dbReference type="Proteomes" id="UP000244924">
    <property type="component" value="Unassembled WGS sequence"/>
</dbReference>
<dbReference type="Pfam" id="PF03703">
    <property type="entry name" value="bPH_2"/>
    <property type="match status" value="1"/>
</dbReference>
<feature type="domain" description="YdbS-like PH" evidence="2">
    <location>
        <begin position="41"/>
        <end position="105"/>
    </location>
</feature>
<reference evidence="3 4" key="1">
    <citation type="submission" date="2018-03" db="EMBL/GenBank/DDBJ databases">
        <authorList>
            <person name="Keele B.F."/>
        </authorList>
    </citation>
    <scope>NUCLEOTIDE SEQUENCE [LARGE SCALE GENOMIC DNA]</scope>
    <source>
        <strain evidence="3 4">CECT 8626</strain>
    </source>
</reference>
<dbReference type="InterPro" id="IPR005182">
    <property type="entry name" value="YdbS-like_PH"/>
</dbReference>
<keyword evidence="4" id="KW-1185">Reference proteome</keyword>
<evidence type="ECO:0000313" key="4">
    <source>
        <dbReference type="Proteomes" id="UP000244924"/>
    </source>
</evidence>
<dbReference type="PANTHER" id="PTHR37938:SF1">
    <property type="entry name" value="BLL0215 PROTEIN"/>
    <property type="match status" value="1"/>
</dbReference>
<feature type="region of interest" description="Disordered" evidence="1">
    <location>
        <begin position="122"/>
        <end position="141"/>
    </location>
</feature>
<sequence>MRLKSYIDTCLEPGERVVLRARYHWLANLRSFWLLNLFEGVVITDRRILTKTGILATRTQSMRLGQIESKDVSQSLAGRLLGYGDVIVAGSGGKTFIFQDLSRPLSVSAAIGRAMAARGVDTGTRSIAKTSGPRRRKGILS</sequence>
<accession>A0A2R8BKI9</accession>
<dbReference type="PANTHER" id="PTHR37938">
    <property type="entry name" value="BLL0215 PROTEIN"/>
    <property type="match status" value="1"/>
</dbReference>
<feature type="compositionally biased region" description="Basic residues" evidence="1">
    <location>
        <begin position="132"/>
        <end position="141"/>
    </location>
</feature>
<evidence type="ECO:0000259" key="2">
    <source>
        <dbReference type="Pfam" id="PF03703"/>
    </source>
</evidence>